<dbReference type="EMBL" id="SEYY01000300">
    <property type="protein sequence ID" value="KAB7507559.1"/>
    <property type="molecule type" value="Genomic_DNA"/>
</dbReference>
<dbReference type="GO" id="GO:0003723">
    <property type="term" value="F:RNA binding"/>
    <property type="evidence" value="ECO:0007669"/>
    <property type="project" value="UniProtKB-UniRule"/>
</dbReference>
<feature type="compositionally biased region" description="Pro residues" evidence="3">
    <location>
        <begin position="186"/>
        <end position="195"/>
    </location>
</feature>
<keyword evidence="5" id="KW-0687">Ribonucleoprotein</keyword>
<dbReference type="OrthoDB" id="6365998at2759"/>
<dbReference type="GO" id="GO:1990904">
    <property type="term" value="C:ribonucleoprotein complex"/>
    <property type="evidence" value="ECO:0007669"/>
    <property type="project" value="UniProtKB-KW"/>
</dbReference>
<evidence type="ECO:0000256" key="1">
    <source>
        <dbReference type="ARBA" id="ARBA00022884"/>
    </source>
</evidence>
<gene>
    <name evidence="5" type="primary">Raver1</name>
    <name evidence="5" type="ORF">Anas_06023</name>
</gene>
<dbReference type="InterPro" id="IPR000504">
    <property type="entry name" value="RRM_dom"/>
</dbReference>
<dbReference type="Gene3D" id="3.30.70.330">
    <property type="match status" value="1"/>
</dbReference>
<evidence type="ECO:0000259" key="4">
    <source>
        <dbReference type="PROSITE" id="PS50102"/>
    </source>
</evidence>
<organism evidence="5 6">
    <name type="scientific">Armadillidium nasatum</name>
    <dbReference type="NCBI Taxonomy" id="96803"/>
    <lineage>
        <taxon>Eukaryota</taxon>
        <taxon>Metazoa</taxon>
        <taxon>Ecdysozoa</taxon>
        <taxon>Arthropoda</taxon>
        <taxon>Crustacea</taxon>
        <taxon>Multicrustacea</taxon>
        <taxon>Malacostraca</taxon>
        <taxon>Eumalacostraca</taxon>
        <taxon>Peracarida</taxon>
        <taxon>Isopoda</taxon>
        <taxon>Oniscidea</taxon>
        <taxon>Crinocheta</taxon>
        <taxon>Armadillidiidae</taxon>
        <taxon>Armadillidium</taxon>
    </lineage>
</organism>
<dbReference type="SUPFAM" id="SSF54928">
    <property type="entry name" value="RNA-binding domain, RBD"/>
    <property type="match status" value="1"/>
</dbReference>
<dbReference type="AlphaFoldDB" id="A0A5N5TN28"/>
<reference evidence="5 6" key="1">
    <citation type="journal article" date="2019" name="PLoS Biol.">
        <title>Sex chromosomes control vertical transmission of feminizing Wolbachia symbionts in an isopod.</title>
        <authorList>
            <person name="Becking T."/>
            <person name="Chebbi M.A."/>
            <person name="Giraud I."/>
            <person name="Moumen B."/>
            <person name="Laverre T."/>
            <person name="Caubet Y."/>
            <person name="Peccoud J."/>
            <person name="Gilbert C."/>
            <person name="Cordaux R."/>
        </authorList>
    </citation>
    <scope>NUCLEOTIDE SEQUENCE [LARGE SCALE GENOMIC DNA]</scope>
    <source>
        <strain evidence="5">ANa2</strain>
        <tissue evidence="5">Whole body excluding digestive tract and cuticle</tissue>
    </source>
</reference>
<dbReference type="InterPro" id="IPR012677">
    <property type="entry name" value="Nucleotide-bd_a/b_plait_sf"/>
</dbReference>
<comment type="caution">
    <text evidence="5">The sequence shown here is derived from an EMBL/GenBank/DDBJ whole genome shotgun (WGS) entry which is preliminary data.</text>
</comment>
<feature type="region of interest" description="Disordered" evidence="3">
    <location>
        <begin position="259"/>
        <end position="297"/>
    </location>
</feature>
<sequence>MGEFRRIFSQIANPPYCQIAMMQGSIQNWGLVEFNSPEEAEETRNLLNGYKLQGQPIRVSFYVPGVRAINIYMKLLNDPGLKKRGALLPEPPTNKVFTQLRNLTKHNPAFAKSLQNIILTQIQSLQQKQVPSSNFGSNNSNGPVVKGGRIVVPPPPPLPPPNMHIPPVHLQPNFTNAHLPPQSLTQPPPIQPPPEKNPKQTLNSDAQAALIILLAAQLQQKQEQNSVNGAASASTNTNGNNLLSNPQILNLLQTLVLQGDPQQQQQQQQEAKQANPHHVMQQNNRNGYPPVSIANGHTNTTNIMSPSFKTNFRNGYFKNGASKLQKAPLLPTPAGSNGNYVAAEDSSPLDIEGSMAPILTDILSGAKEIPHEKITSSIVTLLNNPQDLHHLLGSLNPEGPPMPTITAISPQPPPPIPTSIAAPPPSTILTHPPIYHQAPPHSTDPVMSLLLRAAETGRPEQYLTPVEAPPPFILAPPRVPPPPVVASTWSGAATPPPQGIFHAPVFSQQTSPLPPRLYSPAFYLTPGRTVSGHHPIISPSIQIGVGGFSTPVGQKRKSSHFLPSPEPSPENGYIGQHSQGIGGHYADSYLTKKKKKH</sequence>
<dbReference type="Proteomes" id="UP000326759">
    <property type="component" value="Unassembled WGS sequence"/>
</dbReference>
<evidence type="ECO:0000313" key="5">
    <source>
        <dbReference type="EMBL" id="KAB7507559.1"/>
    </source>
</evidence>
<proteinExistence type="predicted"/>
<dbReference type="InterPro" id="IPR035979">
    <property type="entry name" value="RBD_domain_sf"/>
</dbReference>
<keyword evidence="6" id="KW-1185">Reference proteome</keyword>
<evidence type="ECO:0000313" key="6">
    <source>
        <dbReference type="Proteomes" id="UP000326759"/>
    </source>
</evidence>
<keyword evidence="1 2" id="KW-0694">RNA-binding</keyword>
<dbReference type="Pfam" id="PF00076">
    <property type="entry name" value="RRM_1"/>
    <property type="match status" value="1"/>
</dbReference>
<feature type="region of interest" description="Disordered" evidence="3">
    <location>
        <begin position="552"/>
        <end position="597"/>
    </location>
</feature>
<name>A0A5N5TN28_9CRUS</name>
<evidence type="ECO:0000256" key="3">
    <source>
        <dbReference type="SAM" id="MobiDB-lite"/>
    </source>
</evidence>
<protein>
    <submittedName>
        <fullName evidence="5">Ribonucleoprotein PTB-binding 1</fullName>
    </submittedName>
</protein>
<feature type="domain" description="RRM" evidence="4">
    <location>
        <begin position="1"/>
        <end position="64"/>
    </location>
</feature>
<dbReference type="PROSITE" id="PS50102">
    <property type="entry name" value="RRM"/>
    <property type="match status" value="1"/>
</dbReference>
<evidence type="ECO:0000256" key="2">
    <source>
        <dbReference type="PROSITE-ProRule" id="PRU00176"/>
    </source>
</evidence>
<accession>A0A5N5TN28</accession>
<feature type="region of interest" description="Disordered" evidence="3">
    <location>
        <begin position="168"/>
        <end position="201"/>
    </location>
</feature>